<dbReference type="AlphaFoldDB" id="A0AA42C6P5"/>
<dbReference type="RefSeq" id="WP_282592736.1">
    <property type="nucleotide sequence ID" value="NZ_JAPAAF010000029.1"/>
</dbReference>
<comment type="caution">
    <text evidence="2">The sequence shown here is derived from an EMBL/GenBank/DDBJ whole genome shotgun (WGS) entry which is preliminary data.</text>
</comment>
<name>A0AA42C6P5_9BACT</name>
<keyword evidence="1" id="KW-0472">Membrane</keyword>
<organism evidence="2 3">
    <name type="scientific">Gaoshiqia sediminis</name>
    <dbReference type="NCBI Taxonomy" id="2986998"/>
    <lineage>
        <taxon>Bacteria</taxon>
        <taxon>Pseudomonadati</taxon>
        <taxon>Bacteroidota</taxon>
        <taxon>Bacteroidia</taxon>
        <taxon>Marinilabiliales</taxon>
        <taxon>Prolixibacteraceae</taxon>
        <taxon>Gaoshiqia</taxon>
    </lineage>
</organism>
<dbReference type="EMBL" id="JAPAAF010000029">
    <property type="protein sequence ID" value="MCW0484143.1"/>
    <property type="molecule type" value="Genomic_DNA"/>
</dbReference>
<reference evidence="2" key="1">
    <citation type="submission" date="2022-10" db="EMBL/GenBank/DDBJ databases">
        <title>Gaoshiqiia sediminis gen. nov., sp. nov., isolated from coastal sediment.</title>
        <authorList>
            <person name="Yu W.X."/>
            <person name="Mu D.S."/>
            <person name="Du J.Z."/>
            <person name="Liang Y.Q."/>
        </authorList>
    </citation>
    <scope>NUCLEOTIDE SEQUENCE</scope>
    <source>
        <strain evidence="2">A06</strain>
    </source>
</reference>
<evidence type="ECO:0000313" key="2">
    <source>
        <dbReference type="EMBL" id="MCW0484143.1"/>
    </source>
</evidence>
<evidence type="ECO:0000256" key="1">
    <source>
        <dbReference type="SAM" id="Phobius"/>
    </source>
</evidence>
<sequence length="138" mass="16401">MNPTFSHIITFLSGLVVGIFGNYFATRLSEKAKNKDLRKERKKKFLEIQKRMPNLINEMRADLKSSNMKDCREFFISPSKQVPFNTKQPVFFYYEDEHPNLISNIRIIERADFIIDIKEGRNSPKYQFTEEFVNLLKK</sequence>
<proteinExistence type="predicted"/>
<accession>A0AA42C6P5</accession>
<gene>
    <name evidence="2" type="ORF">N2K84_15480</name>
</gene>
<protein>
    <submittedName>
        <fullName evidence="2">Uncharacterized protein</fullName>
    </submittedName>
</protein>
<evidence type="ECO:0000313" key="3">
    <source>
        <dbReference type="Proteomes" id="UP001163821"/>
    </source>
</evidence>
<keyword evidence="1" id="KW-1133">Transmembrane helix</keyword>
<keyword evidence="1" id="KW-0812">Transmembrane</keyword>
<dbReference type="Proteomes" id="UP001163821">
    <property type="component" value="Unassembled WGS sequence"/>
</dbReference>
<keyword evidence="3" id="KW-1185">Reference proteome</keyword>
<feature type="transmembrane region" description="Helical" evidence="1">
    <location>
        <begin position="6"/>
        <end position="25"/>
    </location>
</feature>